<feature type="binding site" evidence="10">
    <location>
        <position position="251"/>
    </location>
    <ligand>
        <name>Mg(2+)</name>
        <dbReference type="ChEBI" id="CHEBI:18420"/>
    </ligand>
</feature>
<dbReference type="FunFam" id="3.30.1360.120:FF:000003">
    <property type="entry name" value="tRNA modification GTPase MnmE"/>
    <property type="match status" value="1"/>
</dbReference>
<keyword evidence="9 10" id="KW-0342">GTP-binding</keyword>
<comment type="subunit">
    <text evidence="10">Homodimer. Heterotetramer of two MnmE and two MnmG subunits.</text>
</comment>
<feature type="binding site" evidence="10">
    <location>
        <position position="250"/>
    </location>
    <ligand>
        <name>K(+)</name>
        <dbReference type="ChEBI" id="CHEBI:29103"/>
    </ligand>
</feature>
<dbReference type="NCBIfam" id="TIGR00450">
    <property type="entry name" value="mnmE_trmE_thdF"/>
    <property type="match status" value="1"/>
</dbReference>
<comment type="subcellular location">
    <subcellularLocation>
        <location evidence="10">Cytoplasm</location>
    </subcellularLocation>
</comment>
<feature type="domain" description="TrmE-type G" evidence="12">
    <location>
        <begin position="216"/>
        <end position="380"/>
    </location>
</feature>
<dbReference type="HAMAP" id="MF_00379">
    <property type="entry name" value="GTPase_MnmE"/>
    <property type="match status" value="1"/>
</dbReference>
<evidence type="ECO:0000256" key="6">
    <source>
        <dbReference type="ARBA" id="ARBA00022801"/>
    </source>
</evidence>
<dbReference type="PANTHER" id="PTHR42714">
    <property type="entry name" value="TRNA MODIFICATION GTPASE GTPBP3"/>
    <property type="match status" value="1"/>
</dbReference>
<feature type="binding site" evidence="10">
    <location>
        <begin position="226"/>
        <end position="231"/>
    </location>
    <ligand>
        <name>GTP</name>
        <dbReference type="ChEBI" id="CHEBI:37565"/>
    </ligand>
</feature>
<evidence type="ECO:0000256" key="2">
    <source>
        <dbReference type="ARBA" id="ARBA00022490"/>
    </source>
</evidence>
<dbReference type="FunFam" id="3.40.50.300:FF:001376">
    <property type="entry name" value="tRNA modification GTPase MnmE"/>
    <property type="match status" value="1"/>
</dbReference>
<evidence type="ECO:0000256" key="5">
    <source>
        <dbReference type="ARBA" id="ARBA00022741"/>
    </source>
</evidence>
<evidence type="ECO:0000256" key="11">
    <source>
        <dbReference type="RuleBase" id="RU003313"/>
    </source>
</evidence>
<dbReference type="GO" id="GO:0005829">
    <property type="term" value="C:cytosol"/>
    <property type="evidence" value="ECO:0007669"/>
    <property type="project" value="TreeGrafter"/>
</dbReference>
<dbReference type="GO" id="GO:0046872">
    <property type="term" value="F:metal ion binding"/>
    <property type="evidence" value="ECO:0007669"/>
    <property type="project" value="UniProtKB-KW"/>
</dbReference>
<dbReference type="GO" id="GO:0002098">
    <property type="term" value="P:tRNA wobble uridine modification"/>
    <property type="evidence" value="ECO:0007669"/>
    <property type="project" value="TreeGrafter"/>
</dbReference>
<dbReference type="Gene3D" id="1.20.120.430">
    <property type="entry name" value="tRNA modification GTPase MnmE domain 2"/>
    <property type="match status" value="1"/>
</dbReference>
<keyword evidence="8 10" id="KW-0630">Potassium</keyword>
<keyword evidence="14" id="KW-1185">Reference proteome</keyword>
<comment type="caution">
    <text evidence="13">The sequence shown here is derived from an EMBL/GenBank/DDBJ whole genome shotgun (WGS) entry which is preliminary data.</text>
</comment>
<accession>A0A7Y8VQV4</accession>
<feature type="binding site" evidence="10">
    <location>
        <position position="247"/>
    </location>
    <ligand>
        <name>K(+)</name>
        <dbReference type="ChEBI" id="CHEBI:29103"/>
    </ligand>
</feature>
<feature type="binding site" evidence="10">
    <location>
        <begin position="245"/>
        <end position="251"/>
    </location>
    <ligand>
        <name>GTP</name>
        <dbReference type="ChEBI" id="CHEBI:37565"/>
    </ligand>
</feature>
<sequence length="459" mass="49601">MADTFAAIATPLGEGGVGIVRVSGPGSLNIMKVVFKECPDKVEPRHVYYGHALDASGNVIDEMICIYMRAPHTFTGEDVVEFQAHGSNVSLRLIVMSAISAGARIADPGEFTKLAFLNGKLDLSQAEAVIDLIKARSEKPLSIASDQLNGSLGQEIVAIRNNIKDVLAQMAVNIDFPDEDIEQVSCDEFITELKRQNDRLQSLIKSSEFGKIAREGIKIALVGRTNVGKSSLLNGLLGENRAIVTDIPGTTRDTIEESSSIGGYPIVVVDTAGIRDTDDVIEQIGIERSKNEIEEADLVVMVADGSTELAAEDFEIAEHVANKKVMLVINKEDLGMTAAQSDIDKLKSIIGCDTGDIVYTSVKTVKGIGKVRDAIERNLARGFIKSDGGNIVTNERHKDALVRAKAVLVHGIELLEMREPLEVAEIEVHDSFQILGEIIGETASEEILDTVFSKFCLGK</sequence>
<protein>
    <recommendedName>
        <fullName evidence="10">tRNA modification GTPase MnmE</fullName>
        <ecNumber evidence="10">3.6.-.-</ecNumber>
    </recommendedName>
</protein>
<dbReference type="InterPro" id="IPR027417">
    <property type="entry name" value="P-loop_NTPase"/>
</dbReference>
<dbReference type="PROSITE" id="PS51709">
    <property type="entry name" value="G_TRME"/>
    <property type="match status" value="1"/>
</dbReference>
<dbReference type="RefSeq" id="WP_178978095.1">
    <property type="nucleotide sequence ID" value="NZ_JABXYR010000001.1"/>
</dbReference>
<feature type="binding site" evidence="10">
    <location>
        <position position="226"/>
    </location>
    <ligand>
        <name>K(+)</name>
        <dbReference type="ChEBI" id="CHEBI:29103"/>
    </ligand>
</feature>
<dbReference type="PANTHER" id="PTHR42714:SF2">
    <property type="entry name" value="TRNA MODIFICATION GTPASE GTPBP3, MITOCHONDRIAL"/>
    <property type="match status" value="1"/>
</dbReference>
<dbReference type="GO" id="GO:0003924">
    <property type="term" value="F:GTPase activity"/>
    <property type="evidence" value="ECO:0007669"/>
    <property type="project" value="UniProtKB-UniRule"/>
</dbReference>
<reference evidence="13 14" key="1">
    <citation type="submission" date="2020-06" db="EMBL/GenBank/DDBJ databases">
        <title>Mogibacterium timidum strain W9173 genomic sequence.</title>
        <authorList>
            <person name="Wade W.G."/>
            <person name="Johnston C.D."/>
            <person name="Chen T."/>
            <person name="Dewhirst F.E."/>
        </authorList>
    </citation>
    <scope>NUCLEOTIDE SEQUENCE [LARGE SCALE GENOMIC DNA]</scope>
    <source>
        <strain evidence="13 14">W9173</strain>
    </source>
</reference>
<gene>
    <name evidence="10 13" type="primary">mnmE</name>
    <name evidence="10" type="synonym">trmE</name>
    <name evidence="13" type="ORF">HW270_01105</name>
</gene>
<evidence type="ECO:0000256" key="8">
    <source>
        <dbReference type="ARBA" id="ARBA00022958"/>
    </source>
</evidence>
<dbReference type="Gene3D" id="3.40.50.300">
    <property type="entry name" value="P-loop containing nucleotide triphosphate hydrolases"/>
    <property type="match status" value="1"/>
</dbReference>
<keyword evidence="7 10" id="KW-0460">Magnesium</keyword>
<feature type="binding site" evidence="10">
    <location>
        <position position="230"/>
    </location>
    <ligand>
        <name>Mg(2+)</name>
        <dbReference type="ChEBI" id="CHEBI:18420"/>
    </ligand>
</feature>
<keyword evidence="6 10" id="KW-0378">Hydrolase</keyword>
<evidence type="ECO:0000256" key="4">
    <source>
        <dbReference type="ARBA" id="ARBA00022723"/>
    </source>
</evidence>
<feature type="binding site" evidence="10">
    <location>
        <begin position="270"/>
        <end position="273"/>
    </location>
    <ligand>
        <name>GTP</name>
        <dbReference type="ChEBI" id="CHEBI:37565"/>
    </ligand>
</feature>
<evidence type="ECO:0000256" key="9">
    <source>
        <dbReference type="ARBA" id="ARBA00023134"/>
    </source>
</evidence>
<evidence type="ECO:0000256" key="10">
    <source>
        <dbReference type="HAMAP-Rule" id="MF_00379"/>
    </source>
</evidence>
<evidence type="ECO:0000259" key="12">
    <source>
        <dbReference type="PROSITE" id="PS51709"/>
    </source>
</evidence>
<dbReference type="GO" id="GO:0005525">
    <property type="term" value="F:GTP binding"/>
    <property type="evidence" value="ECO:0007669"/>
    <property type="project" value="UniProtKB-UniRule"/>
</dbReference>
<evidence type="ECO:0000313" key="13">
    <source>
        <dbReference type="EMBL" id="NWO22690.1"/>
    </source>
</evidence>
<dbReference type="Gene3D" id="3.30.1360.120">
    <property type="entry name" value="Probable tRNA modification gtpase trme, domain 1"/>
    <property type="match status" value="1"/>
</dbReference>
<comment type="cofactor">
    <cofactor evidence="10">
        <name>K(+)</name>
        <dbReference type="ChEBI" id="CHEBI:29103"/>
    </cofactor>
    <text evidence="10">Binds 1 potassium ion per subunit.</text>
</comment>
<evidence type="ECO:0000313" key="14">
    <source>
        <dbReference type="Proteomes" id="UP000526307"/>
    </source>
</evidence>
<dbReference type="CDD" id="cd14858">
    <property type="entry name" value="TrmE_N"/>
    <property type="match status" value="1"/>
</dbReference>
<dbReference type="GO" id="GO:0030488">
    <property type="term" value="P:tRNA methylation"/>
    <property type="evidence" value="ECO:0007669"/>
    <property type="project" value="TreeGrafter"/>
</dbReference>
<organism evidence="13 14">
    <name type="scientific">Mogibacterium timidum</name>
    <dbReference type="NCBI Taxonomy" id="35519"/>
    <lineage>
        <taxon>Bacteria</taxon>
        <taxon>Bacillati</taxon>
        <taxon>Bacillota</taxon>
        <taxon>Clostridia</taxon>
        <taxon>Peptostreptococcales</taxon>
        <taxon>Anaerovoracaceae</taxon>
        <taxon>Mogibacterium</taxon>
    </lineage>
</organism>
<dbReference type="NCBIfam" id="TIGR00231">
    <property type="entry name" value="small_GTP"/>
    <property type="match status" value="1"/>
</dbReference>
<dbReference type="InterPro" id="IPR027266">
    <property type="entry name" value="TrmE/GcvT-like"/>
</dbReference>
<dbReference type="InterPro" id="IPR004520">
    <property type="entry name" value="GTPase_MnmE"/>
</dbReference>
<dbReference type="EMBL" id="JABXYR010000001">
    <property type="protein sequence ID" value="NWO22690.1"/>
    <property type="molecule type" value="Genomic_DNA"/>
</dbReference>
<feature type="binding site" evidence="10">
    <location>
        <position position="459"/>
    </location>
    <ligand>
        <name>(6S)-5-formyl-5,6,7,8-tetrahydrofolate</name>
        <dbReference type="ChEBI" id="CHEBI:57457"/>
    </ligand>
</feature>
<dbReference type="AlphaFoldDB" id="A0A7Y8VQV4"/>
<keyword evidence="4 10" id="KW-0479">Metal-binding</keyword>
<dbReference type="InterPro" id="IPR005225">
    <property type="entry name" value="Small_GTP-bd"/>
</dbReference>
<dbReference type="Pfam" id="PF10396">
    <property type="entry name" value="TrmE_N"/>
    <property type="match status" value="1"/>
</dbReference>
<dbReference type="GO" id="GO:0042802">
    <property type="term" value="F:identical protein binding"/>
    <property type="evidence" value="ECO:0007669"/>
    <property type="project" value="UniProtKB-ARBA"/>
</dbReference>
<dbReference type="Proteomes" id="UP000526307">
    <property type="component" value="Unassembled WGS sequence"/>
</dbReference>
<feature type="binding site" evidence="10">
    <location>
        <position position="21"/>
    </location>
    <ligand>
        <name>(6S)-5-formyl-5,6,7,8-tetrahydrofolate</name>
        <dbReference type="ChEBI" id="CHEBI:57457"/>
    </ligand>
</feature>
<feature type="binding site" evidence="10">
    <location>
        <position position="120"/>
    </location>
    <ligand>
        <name>(6S)-5-formyl-5,6,7,8-tetrahydrofolate</name>
        <dbReference type="ChEBI" id="CHEBI:57457"/>
    </ligand>
</feature>
<dbReference type="SUPFAM" id="SSF52540">
    <property type="entry name" value="P-loop containing nucleoside triphosphate hydrolases"/>
    <property type="match status" value="1"/>
</dbReference>
<dbReference type="InterPro" id="IPR027368">
    <property type="entry name" value="MnmE_dom2"/>
</dbReference>
<comment type="function">
    <text evidence="10">Exhibits a very high intrinsic GTPase hydrolysis rate. Involved in the addition of a carboxymethylaminomethyl (cmnm) group at the wobble position (U34) of certain tRNAs, forming tRNA-cmnm(5)s(2)U34.</text>
</comment>
<dbReference type="EC" id="3.6.-.-" evidence="10"/>
<dbReference type="InterPro" id="IPR018948">
    <property type="entry name" value="GTP-bd_TrmE_N"/>
</dbReference>
<evidence type="ECO:0000256" key="1">
    <source>
        <dbReference type="ARBA" id="ARBA00011043"/>
    </source>
</evidence>
<name>A0A7Y8VQV4_9FIRM</name>
<proteinExistence type="inferred from homology"/>
<keyword evidence="2 10" id="KW-0963">Cytoplasm</keyword>
<comment type="similarity">
    <text evidence="1 10 11">Belongs to the TRAFAC class TrmE-Era-EngA-EngB-Septin-like GTPase superfamily. TrmE GTPase family.</text>
</comment>
<keyword evidence="3 10" id="KW-0819">tRNA processing</keyword>
<dbReference type="Pfam" id="PF12631">
    <property type="entry name" value="MnmE_helical"/>
    <property type="match status" value="1"/>
</dbReference>
<dbReference type="Pfam" id="PF01926">
    <property type="entry name" value="MMR_HSR1"/>
    <property type="match status" value="1"/>
</dbReference>
<dbReference type="CDD" id="cd04164">
    <property type="entry name" value="trmE"/>
    <property type="match status" value="1"/>
</dbReference>
<evidence type="ECO:0000256" key="7">
    <source>
        <dbReference type="ARBA" id="ARBA00022842"/>
    </source>
</evidence>
<feature type="binding site" evidence="10">
    <location>
        <position position="245"/>
    </location>
    <ligand>
        <name>K(+)</name>
        <dbReference type="ChEBI" id="CHEBI:29103"/>
    </ligand>
</feature>
<comment type="caution">
    <text evidence="10">Lacks conserved residue(s) required for the propagation of feature annotation.</text>
</comment>
<dbReference type="InterPro" id="IPR006073">
    <property type="entry name" value="GTP-bd"/>
</dbReference>
<feature type="binding site" evidence="10">
    <location>
        <position position="81"/>
    </location>
    <ligand>
        <name>(6S)-5-formyl-5,6,7,8-tetrahydrofolate</name>
        <dbReference type="ChEBI" id="CHEBI:57457"/>
    </ligand>
</feature>
<keyword evidence="5 10" id="KW-0547">Nucleotide-binding</keyword>
<evidence type="ECO:0000256" key="3">
    <source>
        <dbReference type="ARBA" id="ARBA00022694"/>
    </source>
</evidence>
<dbReference type="InterPro" id="IPR031168">
    <property type="entry name" value="G_TrmE"/>
</dbReference>
<dbReference type="InterPro" id="IPR025867">
    <property type="entry name" value="MnmE_helical"/>
</dbReference>